<feature type="transmembrane region" description="Helical" evidence="1">
    <location>
        <begin position="95"/>
        <end position="116"/>
    </location>
</feature>
<proteinExistence type="predicted"/>
<dbReference type="AlphaFoldDB" id="A0A8J7SBA4"/>
<dbReference type="Pfam" id="PF09955">
    <property type="entry name" value="DUF2189"/>
    <property type="match status" value="1"/>
</dbReference>
<evidence type="ECO:0000313" key="3">
    <source>
        <dbReference type="Proteomes" id="UP000655420"/>
    </source>
</evidence>
<keyword evidence="1" id="KW-0812">Transmembrane</keyword>
<comment type="caution">
    <text evidence="2">The sequence shown here is derived from an EMBL/GenBank/DDBJ whole genome shotgun (WGS) entry which is preliminary data.</text>
</comment>
<protein>
    <submittedName>
        <fullName evidence="2">DUF2189 domain-containing protein</fullName>
    </submittedName>
</protein>
<dbReference type="EMBL" id="JAEHHL010000001">
    <property type="protein sequence ID" value="MBK0398293.1"/>
    <property type="molecule type" value="Genomic_DNA"/>
</dbReference>
<reference evidence="2" key="1">
    <citation type="submission" date="2020-12" db="EMBL/GenBank/DDBJ databases">
        <title>Bacterial taxonomy.</title>
        <authorList>
            <person name="Pan X."/>
        </authorList>
    </citation>
    <scope>NUCLEOTIDE SEQUENCE</scope>
    <source>
        <strain evidence="2">M0105</strain>
    </source>
</reference>
<evidence type="ECO:0000313" key="2">
    <source>
        <dbReference type="EMBL" id="MBK0398293.1"/>
    </source>
</evidence>
<name>A0A8J7SBA4_9RHOB</name>
<keyword evidence="1" id="KW-0472">Membrane</keyword>
<feature type="transmembrane region" description="Helical" evidence="1">
    <location>
        <begin position="137"/>
        <end position="167"/>
    </location>
</feature>
<dbReference type="Proteomes" id="UP000655420">
    <property type="component" value="Unassembled WGS sequence"/>
</dbReference>
<accession>A0A8J7SBA4</accession>
<dbReference type="InterPro" id="IPR018692">
    <property type="entry name" value="DUF2189"/>
</dbReference>
<feature type="transmembrane region" description="Helical" evidence="1">
    <location>
        <begin position="70"/>
        <end position="89"/>
    </location>
</feature>
<feature type="transmembrane region" description="Helical" evidence="1">
    <location>
        <begin position="187"/>
        <end position="212"/>
    </location>
</feature>
<dbReference type="RefSeq" id="WP_200607223.1">
    <property type="nucleotide sequence ID" value="NZ_JAEHHL010000001.1"/>
</dbReference>
<feature type="transmembrane region" description="Helical" evidence="1">
    <location>
        <begin position="246"/>
        <end position="275"/>
    </location>
</feature>
<organism evidence="2 3">
    <name type="scientific">Thermohalobaculum xanthum</name>
    <dbReference type="NCBI Taxonomy" id="2753746"/>
    <lineage>
        <taxon>Bacteria</taxon>
        <taxon>Pseudomonadati</taxon>
        <taxon>Pseudomonadota</taxon>
        <taxon>Alphaproteobacteria</taxon>
        <taxon>Rhodobacterales</taxon>
        <taxon>Paracoccaceae</taxon>
        <taxon>Thermohalobaculum</taxon>
    </lineage>
</organism>
<keyword evidence="3" id="KW-1185">Reference proteome</keyword>
<keyword evidence="1" id="KW-1133">Transmembrane helix</keyword>
<gene>
    <name evidence="2" type="ORF">H0I76_03745</name>
</gene>
<evidence type="ECO:0000256" key="1">
    <source>
        <dbReference type="SAM" id="Phobius"/>
    </source>
</evidence>
<sequence>MVAAIRNPIEWLADQIGGGSHHIGAATESLGVEKGEVGLEDVRIQHIDIPDLRDALRAGLADLAACRTDVVFLCLVYSIGGLILTFIAFDQNLLQLLFPAMAGFVLLGPVAAVGLYELSRRREKGEAADWRHALAVLASPSFGAIVALGLLLVGFFVVWLIAAQIIYDATLGPEPPASLGALLSDALTTGAGWVMIVVGFAVGFVFAAITLATSVVSFPMMLDKHVGAPTAIVTSLRVTARNLRPIAAWGLIVAVGLAVGSIPLFLGLVVVLPILGHATWHLYRKVVTYEGVGTSKRKAARGAKSG</sequence>